<evidence type="ECO:0000313" key="2">
    <source>
        <dbReference type="EMBL" id="MBK1837471.1"/>
    </source>
</evidence>
<proteinExistence type="predicted"/>
<name>A0ABS1F223_9PROT</name>
<evidence type="ECO:0000256" key="1">
    <source>
        <dbReference type="SAM" id="Phobius"/>
    </source>
</evidence>
<reference evidence="3" key="1">
    <citation type="submission" date="2021-01" db="EMBL/GenBank/DDBJ databases">
        <title>Genome public.</title>
        <authorList>
            <person name="Liu C."/>
            <person name="Sun Q."/>
        </authorList>
    </citation>
    <scope>NUCLEOTIDE SEQUENCE [LARGE SCALE GENOMIC DNA]</scope>
    <source>
        <strain evidence="3">YIM B02556</strain>
    </source>
</reference>
<feature type="transmembrane region" description="Helical" evidence="1">
    <location>
        <begin position="136"/>
        <end position="154"/>
    </location>
</feature>
<feature type="transmembrane region" description="Helical" evidence="1">
    <location>
        <begin position="98"/>
        <end position="124"/>
    </location>
</feature>
<dbReference type="SUPFAM" id="SSF81342">
    <property type="entry name" value="Transmembrane di-heme cytochromes"/>
    <property type="match status" value="1"/>
</dbReference>
<keyword evidence="3" id="KW-1185">Reference proteome</keyword>
<evidence type="ECO:0008006" key="4">
    <source>
        <dbReference type="Google" id="ProtNLM"/>
    </source>
</evidence>
<protein>
    <recommendedName>
        <fullName evidence="4">Cytochrome b</fullName>
    </recommendedName>
</protein>
<gene>
    <name evidence="2" type="ORF">JHL17_08605</name>
</gene>
<evidence type="ECO:0000313" key="3">
    <source>
        <dbReference type="Proteomes" id="UP000652760"/>
    </source>
</evidence>
<organism evidence="2 3">
    <name type="scientific">Azospirillum endophyticum</name>
    <dbReference type="NCBI Taxonomy" id="2800326"/>
    <lineage>
        <taxon>Bacteria</taxon>
        <taxon>Pseudomonadati</taxon>
        <taxon>Pseudomonadota</taxon>
        <taxon>Alphaproteobacteria</taxon>
        <taxon>Rhodospirillales</taxon>
        <taxon>Azospirillaceae</taxon>
        <taxon>Azospirillum</taxon>
    </lineage>
</organism>
<dbReference type="InterPro" id="IPR016174">
    <property type="entry name" value="Di-haem_cyt_TM"/>
</dbReference>
<dbReference type="RefSeq" id="WP_200192089.1">
    <property type="nucleotide sequence ID" value="NZ_JAENHM010000027.1"/>
</dbReference>
<comment type="caution">
    <text evidence="2">The sequence shown here is derived from an EMBL/GenBank/DDBJ whole genome shotgun (WGS) entry which is preliminary data.</text>
</comment>
<keyword evidence="1" id="KW-0472">Membrane</keyword>
<keyword evidence="1" id="KW-0812">Transmembrane</keyword>
<feature type="transmembrane region" description="Helical" evidence="1">
    <location>
        <begin position="42"/>
        <end position="61"/>
    </location>
</feature>
<accession>A0ABS1F223</accession>
<sequence length="178" mass="18552">MSARKPTAAEWTALLAFHATVSGAFIVAYLTGDEDTYGMHVFSGYAALVAILLRVAAGTLAPAGSPLRLPRPSGRAVVAWLRRVVSGDAQARAGRSPLIGWMTAALLLGVGAAAVTGAVADVLVGVEPLHEDLGEASLFLVLGHIALVFALHGLKRLPPGIASRWTAWRSTLTNRVIP</sequence>
<dbReference type="Proteomes" id="UP000652760">
    <property type="component" value="Unassembled WGS sequence"/>
</dbReference>
<dbReference type="EMBL" id="JAENHM010000027">
    <property type="protein sequence ID" value="MBK1837471.1"/>
    <property type="molecule type" value="Genomic_DNA"/>
</dbReference>
<keyword evidence="1" id="KW-1133">Transmembrane helix</keyword>
<feature type="transmembrane region" description="Helical" evidence="1">
    <location>
        <begin position="12"/>
        <end position="30"/>
    </location>
</feature>